<feature type="compositionally biased region" description="Polar residues" evidence="1">
    <location>
        <begin position="8"/>
        <end position="21"/>
    </location>
</feature>
<feature type="region of interest" description="Disordered" evidence="1">
    <location>
        <begin position="1"/>
        <end position="21"/>
    </location>
</feature>
<dbReference type="InterPro" id="IPR052341">
    <property type="entry name" value="LOG_family_nucleotidases"/>
</dbReference>
<dbReference type="AlphaFoldDB" id="A0A0F9WES5"/>
<protein>
    <recommendedName>
        <fullName evidence="5">AMP nucleosidase</fullName>
    </recommendedName>
</protein>
<dbReference type="GO" id="GO:0005829">
    <property type="term" value="C:cytosol"/>
    <property type="evidence" value="ECO:0007669"/>
    <property type="project" value="TreeGrafter"/>
</dbReference>
<dbReference type="PANTHER" id="PTHR43393:SF1">
    <property type="entry name" value="PYRIMIDINE_PURINE NUCLEOTIDE 5'-MONOPHOSPHATE NUCLEOSIDASE"/>
    <property type="match status" value="1"/>
</dbReference>
<reference evidence="4" key="1">
    <citation type="journal article" date="2015" name="Nature">
        <title>Complex archaea that bridge the gap between prokaryotes and eukaryotes.</title>
        <authorList>
            <person name="Spang A."/>
            <person name="Saw J.H."/>
            <person name="Jorgensen S.L."/>
            <person name="Zaremba-Niedzwiedzka K."/>
            <person name="Martijn J."/>
            <person name="Lind A.E."/>
            <person name="van Eijk R."/>
            <person name="Schleper C."/>
            <person name="Guy L."/>
            <person name="Ettema T.J."/>
        </authorList>
    </citation>
    <scope>NUCLEOTIDE SEQUENCE</scope>
</reference>
<organism evidence="4">
    <name type="scientific">marine sediment metagenome</name>
    <dbReference type="NCBI Taxonomy" id="412755"/>
    <lineage>
        <taxon>unclassified sequences</taxon>
        <taxon>metagenomes</taxon>
        <taxon>ecological metagenomes</taxon>
    </lineage>
</organism>
<feature type="domain" description="Pyrimidine/purine nucleotide 5'-monophosphate nucleosidase N-terminal" evidence="3">
    <location>
        <begin position="18"/>
        <end position="124"/>
    </location>
</feature>
<proteinExistence type="predicted"/>
<comment type="caution">
    <text evidence="4">The sequence shown here is derived from an EMBL/GenBank/DDBJ whole genome shotgun (WGS) entry which is preliminary data.</text>
</comment>
<dbReference type="Gene3D" id="3.30.1850.10">
    <property type="entry name" value="MoCo carrier protein-like"/>
    <property type="match status" value="1"/>
</dbReference>
<dbReference type="PANTHER" id="PTHR43393">
    <property type="entry name" value="CYTOKININ RIBOSIDE 5'-MONOPHOSPHATE PHOSPHORIBOHYDROLASE"/>
    <property type="match status" value="1"/>
</dbReference>
<dbReference type="InterPro" id="IPR037153">
    <property type="entry name" value="PpnN-like_sf"/>
</dbReference>
<dbReference type="InterPro" id="IPR021826">
    <property type="entry name" value="PpnN_C"/>
</dbReference>
<dbReference type="Pfam" id="PF03641">
    <property type="entry name" value="Lysine_decarbox"/>
    <property type="match status" value="1"/>
</dbReference>
<dbReference type="Gene3D" id="3.40.50.450">
    <property type="match status" value="1"/>
</dbReference>
<dbReference type="InterPro" id="IPR027820">
    <property type="entry name" value="PpnN_N"/>
</dbReference>
<name>A0A0F9WES5_9ZZZZ</name>
<evidence type="ECO:0000313" key="4">
    <source>
        <dbReference type="EMBL" id="KKO10963.1"/>
    </source>
</evidence>
<evidence type="ECO:0008006" key="5">
    <source>
        <dbReference type="Google" id="ProtNLM"/>
    </source>
</evidence>
<sequence>MSHDSPATPCQPNTLDTSVSPTGSLELLSQAEVERLRGVARGALYELFRRCALAVLNCDDTSDSAEEVYKRYPDFGIEIVQRTRGIKLQLRNAPACAFVDGVIISGIREHLFAVLRDIVFVSSELYRPLESGHDADPDDAVLHNFEAIRFDQSDADSAEAIKSLVFHVLRNAGMLQPKVLPRLVVCWGGHAISREEYDYSKAVGYQLGLRGLDICTGCGPGAMKGPMKGATIGHAKQRIQGGRYIGISEPGIIAAESPNPIVNHLVVMPDIEKRLEAFARLGHGIIVFPGGVGTLEEILFLLGTLMDPANAEVYMPVIFTEPATSRGYFSKVDAFLVDTLGERVRAFYQIVEDDPVKVARAMKTGIDKVARNRRKSRDAYYYNWLLNIPQGMKDPFEVSHESMAALKLTRDLPVETLAVNLRRAFSGIVAGNVKDKGVRLVRQHGPFELRGERVIMDAMDSLLRDFVADGRMKILREQYNPCYTVRPL</sequence>
<dbReference type="EMBL" id="LAZR01000004">
    <property type="protein sequence ID" value="KKO10963.1"/>
    <property type="molecule type" value="Genomic_DNA"/>
</dbReference>
<evidence type="ECO:0000259" key="3">
    <source>
        <dbReference type="Pfam" id="PF14793"/>
    </source>
</evidence>
<gene>
    <name evidence="4" type="ORF">LCGC14_0024470</name>
</gene>
<dbReference type="Pfam" id="PF14793">
    <property type="entry name" value="DUF4478"/>
    <property type="match status" value="1"/>
</dbReference>
<feature type="domain" description="Pyrimidine/purine nucleotide 5'-monophosphate nucleosidase C-terminal" evidence="2">
    <location>
        <begin position="366"/>
        <end position="485"/>
    </location>
</feature>
<dbReference type="SUPFAM" id="SSF102405">
    <property type="entry name" value="MCP/YpsA-like"/>
    <property type="match status" value="1"/>
</dbReference>
<evidence type="ECO:0000256" key="1">
    <source>
        <dbReference type="SAM" id="MobiDB-lite"/>
    </source>
</evidence>
<dbReference type="NCBIfam" id="NF038390">
    <property type="entry name" value="Nsidase_PpnN"/>
    <property type="match status" value="1"/>
</dbReference>
<dbReference type="Pfam" id="PF11892">
    <property type="entry name" value="PpnN_C"/>
    <property type="match status" value="1"/>
</dbReference>
<dbReference type="InterPro" id="IPR031100">
    <property type="entry name" value="LOG_fam"/>
</dbReference>
<dbReference type="InterPro" id="IPR049788">
    <property type="entry name" value="PpnN"/>
</dbReference>
<accession>A0A0F9WES5</accession>
<evidence type="ECO:0000259" key="2">
    <source>
        <dbReference type="Pfam" id="PF11892"/>
    </source>
</evidence>